<reference evidence="1" key="1">
    <citation type="submission" date="2022-07" db="EMBL/GenBank/DDBJ databases">
        <title>Genome-based characterization of novel serogroup A variants of Pasteurella multocida.</title>
        <authorList>
            <person name="Prajapati A."/>
            <person name="Yogisharadhya R."/>
            <person name="Mohanty N."/>
            <person name="Chanda M."/>
            <person name="Mendem S.K."/>
            <person name="Siddaramappa S."/>
            <person name="Shivachandra S.B."/>
        </authorList>
    </citation>
    <scope>NUCLEOTIDE SEQUENCE</scope>
    <source>
        <strain evidence="1">NIVEDIPm19</strain>
    </source>
</reference>
<accession>A0A9X3URW2</accession>
<protein>
    <submittedName>
        <fullName evidence="1">ANR family transcriptional regulator</fullName>
    </submittedName>
</protein>
<comment type="caution">
    <text evidence="1">The sequence shown here is derived from an EMBL/GenBank/DDBJ whole genome shotgun (WGS) entry which is preliminary data.</text>
</comment>
<sequence>MAKHIELDFKALSKLASEAERGGDYKHAANLWQKAASLARKKINFEWCTNRKLFCQKMALRLF</sequence>
<evidence type="ECO:0000313" key="1">
    <source>
        <dbReference type="EMBL" id="MDA5624000.1"/>
    </source>
</evidence>
<evidence type="ECO:0000313" key="2">
    <source>
        <dbReference type="Proteomes" id="UP001145481"/>
    </source>
</evidence>
<dbReference type="Proteomes" id="UP001145481">
    <property type="component" value="Unassembled WGS sequence"/>
</dbReference>
<dbReference type="RefSeq" id="WP_096743643.1">
    <property type="nucleotide sequence ID" value="NZ_AP025519.1"/>
</dbReference>
<dbReference type="EMBL" id="JANJHC010000030">
    <property type="protein sequence ID" value="MDA5624000.1"/>
    <property type="molecule type" value="Genomic_DNA"/>
</dbReference>
<dbReference type="InterPro" id="IPR047666">
    <property type="entry name" value="ANR_neg_reg"/>
</dbReference>
<name>A0A9X3URW2_PASMD</name>
<organism evidence="1 2">
    <name type="scientific">Pasteurella multocida</name>
    <dbReference type="NCBI Taxonomy" id="747"/>
    <lineage>
        <taxon>Bacteria</taxon>
        <taxon>Pseudomonadati</taxon>
        <taxon>Pseudomonadota</taxon>
        <taxon>Gammaproteobacteria</taxon>
        <taxon>Pasteurellales</taxon>
        <taxon>Pasteurellaceae</taxon>
        <taxon>Pasteurella</taxon>
    </lineage>
</organism>
<gene>
    <name evidence="1" type="ORF">NM948_10695</name>
</gene>
<dbReference type="AlphaFoldDB" id="A0A9X3URW2"/>
<proteinExistence type="predicted"/>
<dbReference type="NCBIfam" id="NF033650">
    <property type="entry name" value="ANR_neg_reg"/>
    <property type="match status" value="1"/>
</dbReference>